<keyword evidence="7" id="KW-0430">Lectin</keyword>
<reference evidence="11" key="1">
    <citation type="journal article" date="2022" name="bioRxiv">
        <title>Sequencing and chromosome-scale assembly of the giantPleurodeles waltlgenome.</title>
        <authorList>
            <person name="Brown T."/>
            <person name="Elewa A."/>
            <person name="Iarovenko S."/>
            <person name="Subramanian E."/>
            <person name="Araus A.J."/>
            <person name="Petzold A."/>
            <person name="Susuki M."/>
            <person name="Suzuki K.-i.T."/>
            <person name="Hayashi T."/>
            <person name="Toyoda A."/>
            <person name="Oliveira C."/>
            <person name="Osipova E."/>
            <person name="Leigh N.D."/>
            <person name="Simon A."/>
            <person name="Yun M.H."/>
        </authorList>
    </citation>
    <scope>NUCLEOTIDE SEQUENCE</scope>
    <source>
        <strain evidence="11">20211129_DDA</strain>
        <tissue evidence="11">Liver</tissue>
    </source>
</reference>
<dbReference type="EMBL" id="JANPWB010000009">
    <property type="protein sequence ID" value="KAJ1158373.1"/>
    <property type="molecule type" value="Genomic_DNA"/>
</dbReference>
<dbReference type="GO" id="GO:0005576">
    <property type="term" value="C:extracellular region"/>
    <property type="evidence" value="ECO:0007669"/>
    <property type="project" value="UniProtKB-SubCell"/>
</dbReference>
<gene>
    <name evidence="11" type="ORF">NDU88_011064</name>
</gene>
<keyword evidence="12" id="KW-1185">Reference proteome</keyword>
<dbReference type="SUPFAM" id="SSF49785">
    <property type="entry name" value="Galactose-binding domain-like"/>
    <property type="match status" value="1"/>
</dbReference>
<comment type="subunit">
    <text evidence="4">Homotrimer.</text>
</comment>
<accession>A0AAV7S5W0</accession>
<name>A0AAV7S5W0_PLEWA</name>
<dbReference type="SMART" id="SM00607">
    <property type="entry name" value="FTP"/>
    <property type="match status" value="1"/>
</dbReference>
<evidence type="ECO:0000256" key="7">
    <source>
        <dbReference type="ARBA" id="ARBA00022734"/>
    </source>
</evidence>
<dbReference type="Pfam" id="PF22633">
    <property type="entry name" value="F5_F8_type_C_2"/>
    <property type="match status" value="1"/>
</dbReference>
<dbReference type="InterPro" id="IPR006585">
    <property type="entry name" value="FTP1"/>
</dbReference>
<evidence type="ECO:0000256" key="5">
    <source>
        <dbReference type="ARBA" id="ARBA00022525"/>
    </source>
</evidence>
<keyword evidence="8" id="KW-0106">Calcium</keyword>
<evidence type="ECO:0000256" key="3">
    <source>
        <dbReference type="ARBA" id="ARBA00010147"/>
    </source>
</evidence>
<evidence type="ECO:0000256" key="4">
    <source>
        <dbReference type="ARBA" id="ARBA00011233"/>
    </source>
</evidence>
<dbReference type="GO" id="GO:0010185">
    <property type="term" value="P:regulation of cellular defense response"/>
    <property type="evidence" value="ECO:0007669"/>
    <property type="project" value="UniProtKB-ARBA"/>
</dbReference>
<keyword evidence="5" id="KW-0964">Secreted</keyword>
<evidence type="ECO:0000256" key="1">
    <source>
        <dbReference type="ARBA" id="ARBA00002219"/>
    </source>
</evidence>
<dbReference type="AlphaFoldDB" id="A0AAV7S5W0"/>
<dbReference type="PANTHER" id="PTHR45713">
    <property type="entry name" value="FTP DOMAIN-CONTAINING PROTEIN"/>
    <property type="match status" value="1"/>
</dbReference>
<evidence type="ECO:0000256" key="8">
    <source>
        <dbReference type="ARBA" id="ARBA00022837"/>
    </source>
</evidence>
<dbReference type="GO" id="GO:0001868">
    <property type="term" value="P:regulation of complement activation, lectin pathway"/>
    <property type="evidence" value="ECO:0007669"/>
    <property type="project" value="UniProtKB-ARBA"/>
</dbReference>
<comment type="subcellular location">
    <subcellularLocation>
        <location evidence="2">Secreted</location>
    </subcellularLocation>
</comment>
<evidence type="ECO:0000256" key="9">
    <source>
        <dbReference type="ARBA" id="ARBA00023157"/>
    </source>
</evidence>
<dbReference type="GO" id="GO:0046872">
    <property type="term" value="F:metal ion binding"/>
    <property type="evidence" value="ECO:0007669"/>
    <property type="project" value="UniProtKB-KW"/>
</dbReference>
<keyword evidence="9" id="KW-1015">Disulfide bond</keyword>
<feature type="domain" description="Fucolectin tachylectin-4 pentraxin-1" evidence="10">
    <location>
        <begin position="70"/>
        <end position="216"/>
    </location>
</feature>
<dbReference type="PANTHER" id="PTHR45713:SF8">
    <property type="entry name" value="SI:CH211-215K15.4"/>
    <property type="match status" value="1"/>
</dbReference>
<organism evidence="11 12">
    <name type="scientific">Pleurodeles waltl</name>
    <name type="common">Iberian ribbed newt</name>
    <dbReference type="NCBI Taxonomy" id="8319"/>
    <lineage>
        <taxon>Eukaryota</taxon>
        <taxon>Metazoa</taxon>
        <taxon>Chordata</taxon>
        <taxon>Craniata</taxon>
        <taxon>Vertebrata</taxon>
        <taxon>Euteleostomi</taxon>
        <taxon>Amphibia</taxon>
        <taxon>Batrachia</taxon>
        <taxon>Caudata</taxon>
        <taxon>Salamandroidea</taxon>
        <taxon>Salamandridae</taxon>
        <taxon>Pleurodelinae</taxon>
        <taxon>Pleurodeles</taxon>
    </lineage>
</organism>
<evidence type="ECO:0000313" key="12">
    <source>
        <dbReference type="Proteomes" id="UP001066276"/>
    </source>
</evidence>
<sequence>MAKASSQPLAECSSFPAAASHPLVSWSTDSGPVKWTSGQHSPRDGHSRSVRMKALLLCCALLASAAGNPVENVALRGKATQSSVILGWAVPAGAYNAIDGNLDSDYYHGSCAITNYQMSPWWRVDLLAPHKVLHVAITNTVLYPERMNGAEIRIGDSIENDGNSNPLCYTIPNILAGATTTFECNGMVGRYVNIIVPGRWEYFTPCEVQVFAYPVEKLSCIGSG</sequence>
<proteinExistence type="inferred from homology"/>
<dbReference type="Gene3D" id="2.60.120.260">
    <property type="entry name" value="Galactose-binding domain-like"/>
    <property type="match status" value="1"/>
</dbReference>
<protein>
    <recommendedName>
        <fullName evidence="10">Fucolectin tachylectin-4 pentraxin-1 domain-containing protein</fullName>
    </recommendedName>
</protein>
<evidence type="ECO:0000256" key="2">
    <source>
        <dbReference type="ARBA" id="ARBA00004613"/>
    </source>
</evidence>
<dbReference type="GO" id="GO:0042806">
    <property type="term" value="F:fucose binding"/>
    <property type="evidence" value="ECO:0007669"/>
    <property type="project" value="UniProtKB-ARBA"/>
</dbReference>
<dbReference type="InterPro" id="IPR051941">
    <property type="entry name" value="BG_Antigen-Binding_Lectin"/>
</dbReference>
<dbReference type="Proteomes" id="UP001066276">
    <property type="component" value="Chromosome 5"/>
</dbReference>
<evidence type="ECO:0000256" key="6">
    <source>
        <dbReference type="ARBA" id="ARBA00022723"/>
    </source>
</evidence>
<comment type="caution">
    <text evidence="11">The sequence shown here is derived from an EMBL/GenBank/DDBJ whole genome shotgun (WGS) entry which is preliminary data.</text>
</comment>
<evidence type="ECO:0000259" key="10">
    <source>
        <dbReference type="SMART" id="SM00607"/>
    </source>
</evidence>
<comment type="function">
    <text evidence="1">Acts as a defensive agent. Recognizes blood group fucosylated oligosaccharides including A, B, H and Lewis B-type antigens. Does not recognize Lewis A antigen and has low affinity for monovalent haptens.</text>
</comment>
<evidence type="ECO:0000313" key="11">
    <source>
        <dbReference type="EMBL" id="KAJ1158373.1"/>
    </source>
</evidence>
<comment type="similarity">
    <text evidence="3">Belongs to the fucolectin family.</text>
</comment>
<keyword evidence="6" id="KW-0479">Metal-binding</keyword>
<dbReference type="InterPro" id="IPR008979">
    <property type="entry name" value="Galactose-bd-like_sf"/>
</dbReference>